<gene>
    <name evidence="11" type="ORF">CSKR_114138</name>
</gene>
<dbReference type="EC" id="3.4.25.1" evidence="3"/>
<evidence type="ECO:0000313" key="12">
    <source>
        <dbReference type="Proteomes" id="UP000286415"/>
    </source>
</evidence>
<dbReference type="Pfam" id="PF00227">
    <property type="entry name" value="Proteasome"/>
    <property type="match status" value="1"/>
</dbReference>
<sequence length="379" mass="41166">MIGAESLGPAVCSEQFADFKVPYRGEVSTGTTLFACQYNGGVVIGADSRTSSGTYVVNRVTDKLTPLAKNIYCCRSGSAADTQKVADIVRYQLDFHRMQMNKDPTVLEAAVMCRSLCYSYRDDLSAGLFVAGWDESGGGQVVLCYSFILYFQIYSIPLGGMLLKQPAVIGGSGSTYIYGYFDREFRKDMTKEECVNFVSTGVALAINRDGSSGGCIRLAIISKDGVERRLIKGNDVPMFKLKATGDQSCSTSVQLFALRPNVPHQDEGARRLKWLEREFTDRKVRGSIPTSAFRLPLSRLGQPGSIPALVLPSGCMAARHRKGATAEHGQGTGLRTGRPVVRTQPQHLDCSCLGLGNLAVSQPSCFPPLAWQLGTERVL</sequence>
<comment type="catalytic activity">
    <reaction evidence="1">
        <text>Cleavage of peptide bonds with very broad specificity.</text>
        <dbReference type="EC" id="3.4.25.1"/>
    </reaction>
</comment>
<dbReference type="GO" id="GO:0051603">
    <property type="term" value="P:proteolysis involved in protein catabolic process"/>
    <property type="evidence" value="ECO:0007669"/>
    <property type="project" value="InterPro"/>
</dbReference>
<dbReference type="CDD" id="cd03762">
    <property type="entry name" value="proteasome_beta_type_6"/>
    <property type="match status" value="1"/>
</dbReference>
<dbReference type="InterPro" id="IPR029055">
    <property type="entry name" value="Ntn_hydrolases_N"/>
</dbReference>
<evidence type="ECO:0000256" key="2">
    <source>
        <dbReference type="ARBA" id="ARBA00004123"/>
    </source>
</evidence>
<dbReference type="GO" id="GO:0004298">
    <property type="term" value="F:threonine-type endopeptidase activity"/>
    <property type="evidence" value="ECO:0007669"/>
    <property type="project" value="UniProtKB-KW"/>
</dbReference>
<dbReference type="Gene3D" id="3.60.20.10">
    <property type="entry name" value="Glutamine Phosphoribosylpyrophosphate, subunit 1, domain 1"/>
    <property type="match status" value="1"/>
</dbReference>
<evidence type="ECO:0000256" key="6">
    <source>
        <dbReference type="ARBA" id="ARBA00022698"/>
    </source>
</evidence>
<dbReference type="Proteomes" id="UP000286415">
    <property type="component" value="Unassembled WGS sequence"/>
</dbReference>
<reference evidence="11 12" key="2">
    <citation type="journal article" date="2021" name="Genomics">
        <title>High-quality reference genome for Clonorchis sinensis.</title>
        <authorList>
            <person name="Young N.D."/>
            <person name="Stroehlein A.J."/>
            <person name="Kinkar L."/>
            <person name="Wang T."/>
            <person name="Sohn W.M."/>
            <person name="Chang B.C.H."/>
            <person name="Kaur P."/>
            <person name="Weisz D."/>
            <person name="Dudchenko O."/>
            <person name="Aiden E.L."/>
            <person name="Korhonen P.K."/>
            <person name="Gasser R.B."/>
        </authorList>
    </citation>
    <scope>NUCLEOTIDE SEQUENCE [LARGE SCALE GENOMIC DNA]</scope>
    <source>
        <strain evidence="11">Cs-k2</strain>
    </source>
</reference>
<keyword evidence="5" id="KW-0645">Protease</keyword>
<reference evidence="11 12" key="1">
    <citation type="journal article" date="2018" name="Biotechnol. Adv.">
        <title>Improved genomic resources and new bioinformatic workflow for the carcinogenic parasite Clonorchis sinensis: Biotechnological implications.</title>
        <authorList>
            <person name="Wang D."/>
            <person name="Korhonen P.K."/>
            <person name="Gasser R.B."/>
            <person name="Young N.D."/>
        </authorList>
    </citation>
    <scope>NUCLEOTIDE SEQUENCE [LARGE SCALE GENOMIC DNA]</scope>
    <source>
        <strain evidence="11">Cs-k2</strain>
    </source>
</reference>
<keyword evidence="12" id="KW-1185">Reference proteome</keyword>
<keyword evidence="4" id="KW-0963">Cytoplasm</keyword>
<evidence type="ECO:0000256" key="5">
    <source>
        <dbReference type="ARBA" id="ARBA00022670"/>
    </source>
</evidence>
<dbReference type="FunFam" id="3.60.20.10:FF:000010">
    <property type="entry name" value="Proteasome subunit beta type-1"/>
    <property type="match status" value="1"/>
</dbReference>
<keyword evidence="10" id="KW-0539">Nucleus</keyword>
<comment type="subcellular location">
    <subcellularLocation>
        <location evidence="2">Nucleus</location>
    </subcellularLocation>
</comment>
<dbReference type="InterPro" id="IPR023333">
    <property type="entry name" value="Proteasome_suB-type"/>
</dbReference>
<dbReference type="PRINTS" id="PR00141">
    <property type="entry name" value="PROTEASOME"/>
</dbReference>
<keyword evidence="7" id="KW-0378">Hydrolase</keyword>
<dbReference type="EMBL" id="NIRI02000042">
    <property type="protein sequence ID" value="KAG5448077.1"/>
    <property type="molecule type" value="Genomic_DNA"/>
</dbReference>
<evidence type="ECO:0000256" key="8">
    <source>
        <dbReference type="ARBA" id="ARBA00022942"/>
    </source>
</evidence>
<dbReference type="SUPFAM" id="SSF56235">
    <property type="entry name" value="N-terminal nucleophile aminohydrolases (Ntn hydrolases)"/>
    <property type="match status" value="1"/>
</dbReference>
<evidence type="ECO:0000256" key="1">
    <source>
        <dbReference type="ARBA" id="ARBA00001198"/>
    </source>
</evidence>
<dbReference type="OrthoDB" id="7854943at2759"/>
<dbReference type="FunCoup" id="A0A419PNA2">
    <property type="interactions" value="695"/>
</dbReference>
<protein>
    <recommendedName>
        <fullName evidence="3">proteasome endopeptidase complex</fullName>
        <ecNumber evidence="3">3.4.25.1</ecNumber>
    </recommendedName>
</protein>
<comment type="caution">
    <text evidence="11">The sequence shown here is derived from an EMBL/GenBank/DDBJ whole genome shotgun (WGS) entry which is preliminary data.</text>
</comment>
<dbReference type="InterPro" id="IPR000243">
    <property type="entry name" value="Pept_T1A_subB"/>
</dbReference>
<dbReference type="STRING" id="79923.A0A419PNA2"/>
<evidence type="ECO:0000256" key="4">
    <source>
        <dbReference type="ARBA" id="ARBA00022490"/>
    </source>
</evidence>
<dbReference type="InParanoid" id="A0A419PNA2"/>
<evidence type="ECO:0000256" key="10">
    <source>
        <dbReference type="ARBA" id="ARBA00023242"/>
    </source>
</evidence>
<name>A0A419PNA2_CLOSI</name>
<keyword evidence="9" id="KW-0865">Zymogen</keyword>
<dbReference type="PROSITE" id="PS51476">
    <property type="entry name" value="PROTEASOME_BETA_2"/>
    <property type="match status" value="1"/>
</dbReference>
<proteinExistence type="predicted"/>
<dbReference type="GO" id="GO:0005737">
    <property type="term" value="C:cytoplasm"/>
    <property type="evidence" value="ECO:0007669"/>
    <property type="project" value="TreeGrafter"/>
</dbReference>
<keyword evidence="8 11" id="KW-0647">Proteasome</keyword>
<keyword evidence="6" id="KW-0888">Threonine protease</keyword>
<dbReference type="AlphaFoldDB" id="A0A419PNA2"/>
<dbReference type="PANTHER" id="PTHR32194:SF0">
    <property type="entry name" value="ATP-DEPENDENT PROTEASE SUBUNIT HSLV"/>
    <property type="match status" value="1"/>
</dbReference>
<accession>A0A419PNA2</accession>
<dbReference type="PANTHER" id="PTHR32194">
    <property type="entry name" value="METALLOPROTEASE TLDD"/>
    <property type="match status" value="1"/>
</dbReference>
<evidence type="ECO:0000256" key="3">
    <source>
        <dbReference type="ARBA" id="ARBA00012039"/>
    </source>
</evidence>
<dbReference type="InterPro" id="IPR001353">
    <property type="entry name" value="Proteasome_sua/b"/>
</dbReference>
<evidence type="ECO:0000313" key="11">
    <source>
        <dbReference type="EMBL" id="KAG5448077.1"/>
    </source>
</evidence>
<evidence type="ECO:0000256" key="7">
    <source>
        <dbReference type="ARBA" id="ARBA00022801"/>
    </source>
</evidence>
<dbReference type="GO" id="GO:0005634">
    <property type="term" value="C:nucleus"/>
    <property type="evidence" value="ECO:0007669"/>
    <property type="project" value="UniProtKB-SubCell"/>
</dbReference>
<dbReference type="GO" id="GO:0019774">
    <property type="term" value="C:proteasome core complex, beta-subunit complex"/>
    <property type="evidence" value="ECO:0007669"/>
    <property type="project" value="UniProtKB-ARBA"/>
</dbReference>
<evidence type="ECO:0000256" key="9">
    <source>
        <dbReference type="ARBA" id="ARBA00023145"/>
    </source>
</evidence>
<organism evidence="11 12">
    <name type="scientific">Clonorchis sinensis</name>
    <name type="common">Chinese liver fluke</name>
    <dbReference type="NCBI Taxonomy" id="79923"/>
    <lineage>
        <taxon>Eukaryota</taxon>
        <taxon>Metazoa</taxon>
        <taxon>Spiralia</taxon>
        <taxon>Lophotrochozoa</taxon>
        <taxon>Platyhelminthes</taxon>
        <taxon>Trematoda</taxon>
        <taxon>Digenea</taxon>
        <taxon>Opisthorchiida</taxon>
        <taxon>Opisthorchiata</taxon>
        <taxon>Opisthorchiidae</taxon>
        <taxon>Clonorchis</taxon>
    </lineage>
</organism>